<gene>
    <name evidence="1" type="ORF">DYI37_05510</name>
</gene>
<accession>A0A371X7S6</accession>
<keyword evidence="2" id="KW-1185">Reference proteome</keyword>
<protein>
    <submittedName>
        <fullName evidence="1">Uncharacterized protein</fullName>
    </submittedName>
</protein>
<evidence type="ECO:0000313" key="1">
    <source>
        <dbReference type="EMBL" id="RFC65295.1"/>
    </source>
</evidence>
<name>A0A371X7S6_9HYPH</name>
<dbReference type="EMBL" id="QURL01000002">
    <property type="protein sequence ID" value="RFC65295.1"/>
    <property type="molecule type" value="Genomic_DNA"/>
</dbReference>
<organism evidence="1 2">
    <name type="scientific">Fulvimarina endophytica</name>
    <dbReference type="NCBI Taxonomy" id="2293836"/>
    <lineage>
        <taxon>Bacteria</taxon>
        <taxon>Pseudomonadati</taxon>
        <taxon>Pseudomonadota</taxon>
        <taxon>Alphaproteobacteria</taxon>
        <taxon>Hyphomicrobiales</taxon>
        <taxon>Aurantimonadaceae</taxon>
        <taxon>Fulvimarina</taxon>
    </lineage>
</organism>
<comment type="caution">
    <text evidence="1">The sequence shown here is derived from an EMBL/GenBank/DDBJ whole genome shotgun (WGS) entry which is preliminary data.</text>
</comment>
<dbReference type="AlphaFoldDB" id="A0A371X7S6"/>
<proteinExistence type="predicted"/>
<evidence type="ECO:0000313" key="2">
    <source>
        <dbReference type="Proteomes" id="UP000264310"/>
    </source>
</evidence>
<dbReference type="Proteomes" id="UP000264310">
    <property type="component" value="Unassembled WGS sequence"/>
</dbReference>
<sequence length="413" mass="44052">MIWRQEASSALRDLRAPRAIEMGARLGKGHLFAMVDRRFRLLRNILSLALLLGLTLPSLAQSDGGSGFFGRGLEQFFGKGEPSDPKTYASPSASELLPDASDVGVPQMQSLKALSPIALPERANGRDTGALDLPSIPAYAPQLKLDPKAIRPKSELVLEAKLSEAGGPVPHGLVWRLFSAMSPLDGRSSLIATSSEPQPHFDVPPGQYIVHATFGRAGVVKRIDFTGEETREIVVLGAGGLKLDATVSEDGANAPASHVTFDVYAETERDSDRELIASGVAPGQILRLNAGLYHIVSSYGSVNARTEADVKVEPGKLSHAVLKHRAAQQTLKLVREKGGEAIADTAWTVTSMSGDVLRKSAGAYASMVLAEGEYVAVARNRDTTYQRVFKVTGGKDADVEVLMSDLVETTSGD</sequence>
<reference evidence="1 2" key="1">
    <citation type="submission" date="2018-08" db="EMBL/GenBank/DDBJ databases">
        <title>Fulvimarina sp. 85, whole genome shotgun sequence.</title>
        <authorList>
            <person name="Tuo L."/>
        </authorList>
    </citation>
    <scope>NUCLEOTIDE SEQUENCE [LARGE SCALE GENOMIC DNA]</scope>
    <source>
        <strain evidence="1 2">85</strain>
    </source>
</reference>